<dbReference type="GO" id="GO:0016746">
    <property type="term" value="F:acyltransferase activity"/>
    <property type="evidence" value="ECO:0007669"/>
    <property type="project" value="UniProtKB-KW"/>
</dbReference>
<evidence type="ECO:0000256" key="1">
    <source>
        <dbReference type="ARBA" id="ARBA00007274"/>
    </source>
</evidence>
<proteinExistence type="inferred from homology"/>
<keyword evidence="6" id="KW-1185">Reference proteome</keyword>
<dbReference type="PANTHER" id="PTHR43300:SF11">
    <property type="entry name" value="ACETYLTRANSFERASE RV3034C-RELATED"/>
    <property type="match status" value="1"/>
</dbReference>
<dbReference type="Pfam" id="PF00132">
    <property type="entry name" value="Hexapep"/>
    <property type="match status" value="1"/>
</dbReference>
<evidence type="ECO:0000256" key="3">
    <source>
        <dbReference type="ARBA" id="ARBA00022737"/>
    </source>
</evidence>
<dbReference type="SUPFAM" id="SSF51161">
    <property type="entry name" value="Trimeric LpxA-like enzymes"/>
    <property type="match status" value="1"/>
</dbReference>
<accession>A0A7W4J140</accession>
<name>A0A7W4J140_9PROT</name>
<evidence type="ECO:0000313" key="5">
    <source>
        <dbReference type="EMBL" id="MBB2172568.1"/>
    </source>
</evidence>
<dbReference type="CDD" id="cd03349">
    <property type="entry name" value="LbH_XAT"/>
    <property type="match status" value="1"/>
</dbReference>
<reference evidence="5 6" key="1">
    <citation type="submission" date="2020-04" db="EMBL/GenBank/DDBJ databases">
        <title>Description of novel Gluconacetobacter.</title>
        <authorList>
            <person name="Sombolestani A."/>
        </authorList>
    </citation>
    <scope>NUCLEOTIDE SEQUENCE [LARGE SCALE GENOMIC DNA]</scope>
    <source>
        <strain evidence="5 6">LMG 27724</strain>
    </source>
</reference>
<keyword evidence="4" id="KW-0012">Acyltransferase</keyword>
<sequence length="259" mass="29330">MIVQKILNNVNAFELTITNEVIHKFRKEKVFFTTSGEGRFFLGEKIFFEKNVTANPYSAILSGNIIPEIGCFSYSWSSLPVGTVVGRYCSIAHGLKIHGPRHPIEAVTTSPVGYDDDFIIVSEPLKEFGIKKTQNTLGAQKKMPVVKNDVWIGANVTLSPGVTIGNGVVIAAESVVTKSVPDYAIVGGNPAEIIKFRFDERIIEEFLKIKWWDYNFAEFEDLSFNDVELFVKKFPDKTKEMHKFHEKKEKISDFFENFC</sequence>
<protein>
    <submittedName>
        <fullName evidence="5">CatB-related O-acetyltransferase</fullName>
    </submittedName>
</protein>
<evidence type="ECO:0000313" key="6">
    <source>
        <dbReference type="Proteomes" id="UP000577891"/>
    </source>
</evidence>
<dbReference type="AlphaFoldDB" id="A0A7W4J140"/>
<dbReference type="InterPro" id="IPR018357">
    <property type="entry name" value="Hexapep_transf_CS"/>
</dbReference>
<dbReference type="InterPro" id="IPR050179">
    <property type="entry name" value="Trans_hexapeptide_repeat"/>
</dbReference>
<keyword evidence="3" id="KW-0677">Repeat</keyword>
<dbReference type="PANTHER" id="PTHR43300">
    <property type="entry name" value="ACETYLTRANSFERASE"/>
    <property type="match status" value="1"/>
</dbReference>
<dbReference type="Gene3D" id="2.160.10.10">
    <property type="entry name" value="Hexapeptide repeat proteins"/>
    <property type="match status" value="1"/>
</dbReference>
<evidence type="ECO:0000256" key="2">
    <source>
        <dbReference type="ARBA" id="ARBA00022679"/>
    </source>
</evidence>
<dbReference type="Proteomes" id="UP000577891">
    <property type="component" value="Unassembled WGS sequence"/>
</dbReference>
<comment type="similarity">
    <text evidence="1">Belongs to the transferase hexapeptide repeat family.</text>
</comment>
<organism evidence="5 6">
    <name type="scientific">Gluconacetobacter asukensis</name>
    <dbReference type="NCBI Taxonomy" id="1017181"/>
    <lineage>
        <taxon>Bacteria</taxon>
        <taxon>Pseudomonadati</taxon>
        <taxon>Pseudomonadota</taxon>
        <taxon>Alphaproteobacteria</taxon>
        <taxon>Acetobacterales</taxon>
        <taxon>Acetobacteraceae</taxon>
        <taxon>Gluconacetobacter</taxon>
    </lineage>
</organism>
<keyword evidence="2 5" id="KW-0808">Transferase</keyword>
<dbReference type="PROSITE" id="PS00101">
    <property type="entry name" value="HEXAPEP_TRANSFERASES"/>
    <property type="match status" value="1"/>
</dbReference>
<dbReference type="InterPro" id="IPR011004">
    <property type="entry name" value="Trimer_LpxA-like_sf"/>
</dbReference>
<dbReference type="InterPro" id="IPR001451">
    <property type="entry name" value="Hexapep"/>
</dbReference>
<gene>
    <name evidence="5" type="ORF">HLH35_10645</name>
</gene>
<dbReference type="EMBL" id="JABEQE010000008">
    <property type="protein sequence ID" value="MBB2172568.1"/>
    <property type="molecule type" value="Genomic_DNA"/>
</dbReference>
<comment type="caution">
    <text evidence="5">The sequence shown here is derived from an EMBL/GenBank/DDBJ whole genome shotgun (WGS) entry which is preliminary data.</text>
</comment>
<dbReference type="RefSeq" id="WP_182979115.1">
    <property type="nucleotide sequence ID" value="NZ_BAABGB010000022.1"/>
</dbReference>
<evidence type="ECO:0000256" key="4">
    <source>
        <dbReference type="ARBA" id="ARBA00023315"/>
    </source>
</evidence>